<reference evidence="2 3" key="1">
    <citation type="submission" date="2022-03" db="EMBL/GenBank/DDBJ databases">
        <authorList>
            <person name="Nunn A."/>
            <person name="Chopra R."/>
            <person name="Nunn A."/>
            <person name="Contreras Garrido A."/>
        </authorList>
    </citation>
    <scope>NUCLEOTIDE SEQUENCE [LARGE SCALE GENOMIC DNA]</scope>
</reference>
<dbReference type="AlphaFoldDB" id="A0AAU9SEE4"/>
<dbReference type="EMBL" id="OU466860">
    <property type="protein sequence ID" value="CAH2061081.1"/>
    <property type="molecule type" value="Genomic_DNA"/>
</dbReference>
<feature type="compositionally biased region" description="Polar residues" evidence="1">
    <location>
        <begin position="141"/>
        <end position="155"/>
    </location>
</feature>
<protein>
    <submittedName>
        <fullName evidence="2">Uncharacterized protein</fullName>
    </submittedName>
</protein>
<organism evidence="2 3">
    <name type="scientific">Thlaspi arvense</name>
    <name type="common">Field penny-cress</name>
    <dbReference type="NCBI Taxonomy" id="13288"/>
    <lineage>
        <taxon>Eukaryota</taxon>
        <taxon>Viridiplantae</taxon>
        <taxon>Streptophyta</taxon>
        <taxon>Embryophyta</taxon>
        <taxon>Tracheophyta</taxon>
        <taxon>Spermatophyta</taxon>
        <taxon>Magnoliopsida</taxon>
        <taxon>eudicotyledons</taxon>
        <taxon>Gunneridae</taxon>
        <taxon>Pentapetalae</taxon>
        <taxon>rosids</taxon>
        <taxon>malvids</taxon>
        <taxon>Brassicales</taxon>
        <taxon>Brassicaceae</taxon>
        <taxon>Thlaspideae</taxon>
        <taxon>Thlaspi</taxon>
    </lineage>
</organism>
<proteinExistence type="predicted"/>
<feature type="compositionally biased region" description="Basic and acidic residues" evidence="1">
    <location>
        <begin position="129"/>
        <end position="140"/>
    </location>
</feature>
<keyword evidence="3" id="KW-1185">Reference proteome</keyword>
<evidence type="ECO:0000313" key="3">
    <source>
        <dbReference type="Proteomes" id="UP000836841"/>
    </source>
</evidence>
<accession>A0AAU9SEE4</accession>
<evidence type="ECO:0000313" key="2">
    <source>
        <dbReference type="EMBL" id="CAH2061081.1"/>
    </source>
</evidence>
<gene>
    <name evidence="2" type="ORF">TAV2_LOCUS12777</name>
</gene>
<dbReference type="Proteomes" id="UP000836841">
    <property type="component" value="Chromosome 4"/>
</dbReference>
<evidence type="ECO:0000256" key="1">
    <source>
        <dbReference type="SAM" id="MobiDB-lite"/>
    </source>
</evidence>
<feature type="region of interest" description="Disordered" evidence="1">
    <location>
        <begin position="106"/>
        <end position="155"/>
    </location>
</feature>
<name>A0AAU9SEE4_THLAR</name>
<sequence length="226" mass="25191">MYVVVNTVVGDPEEYNNLVPPSNRIDKDFEAVVLRRADWISSMVDFVTAFEDIGTQHAKNAEPRITTEPPPLIDSEKFHKILNMVVILTSKVKIIQQVFWIPEENEADGKGSEENENVVGDGMQEDICNDTKSEDSRREANSNGSYAANDDNTQNHGAVEETADFVGEVNGKDASSVGIGDEETEVMVEKTQDHGDEEATTVVEGFIAYYTKIQSSFPRQFTKQHK</sequence>